<accession>A0A1M6E6H7</accession>
<keyword evidence="1" id="KW-0560">Oxidoreductase</keyword>
<dbReference type="GO" id="GO:0016491">
    <property type="term" value="F:oxidoreductase activity"/>
    <property type="evidence" value="ECO:0007669"/>
    <property type="project" value="UniProtKB-KW"/>
</dbReference>
<gene>
    <name evidence="3" type="ORF">SAMN05444417_1838</name>
</gene>
<keyword evidence="4" id="KW-1185">Reference proteome</keyword>
<dbReference type="Pfam" id="PF00106">
    <property type="entry name" value="adh_short"/>
    <property type="match status" value="1"/>
</dbReference>
<dbReference type="STRING" id="1447782.SAMN05444417_1838"/>
<dbReference type="AlphaFoldDB" id="A0A1M6E6H7"/>
<evidence type="ECO:0000313" key="3">
    <source>
        <dbReference type="EMBL" id="SHI81144.1"/>
    </source>
</evidence>
<proteinExistence type="inferred from homology"/>
<dbReference type="PANTHER" id="PTHR43658:SF8">
    <property type="entry name" value="17-BETA-HYDROXYSTEROID DEHYDROGENASE 14-RELATED"/>
    <property type="match status" value="1"/>
</dbReference>
<dbReference type="PRINTS" id="PR00081">
    <property type="entry name" value="GDHRDH"/>
</dbReference>
<organism evidence="3 4">
    <name type="scientific">Wenxinia saemankumensis</name>
    <dbReference type="NCBI Taxonomy" id="1447782"/>
    <lineage>
        <taxon>Bacteria</taxon>
        <taxon>Pseudomonadati</taxon>
        <taxon>Pseudomonadota</taxon>
        <taxon>Alphaproteobacteria</taxon>
        <taxon>Rhodobacterales</taxon>
        <taxon>Roseobacteraceae</taxon>
        <taxon>Wenxinia</taxon>
    </lineage>
</organism>
<dbReference type="EMBL" id="FQYO01000003">
    <property type="protein sequence ID" value="SHI81144.1"/>
    <property type="molecule type" value="Genomic_DNA"/>
</dbReference>
<dbReference type="Proteomes" id="UP000184292">
    <property type="component" value="Unassembled WGS sequence"/>
</dbReference>
<dbReference type="OrthoDB" id="9795647at2"/>
<sequence>MRIDGTGAVITGGASGLGAATARLLAGAGAQVTLLDRNAGAGAALAEELGGAFAEVDVTDAAGVAAALDAAFARDPGGAAPRICVNCAGIGPPAKVLDRSGAPLPLAEFARIVEINLIGTFNVLSQFAARAARLDPVGEERAVIVNTASVAAFDGQVGQPAYAASKAGIAGMTLPVAREFARHAIRVMTIAPGLFLTPLMSSLPQEAQDSLGAQVPFPNRLGDPAEYAALVRSIVENPMLNGETIRLDGAIRMAPR</sequence>
<dbReference type="InterPro" id="IPR002347">
    <property type="entry name" value="SDR_fam"/>
</dbReference>
<dbReference type="Gene3D" id="3.40.50.720">
    <property type="entry name" value="NAD(P)-binding Rossmann-like Domain"/>
    <property type="match status" value="1"/>
</dbReference>
<dbReference type="PROSITE" id="PS00061">
    <property type="entry name" value="ADH_SHORT"/>
    <property type="match status" value="1"/>
</dbReference>
<dbReference type="PRINTS" id="PR00080">
    <property type="entry name" value="SDRFAMILY"/>
</dbReference>
<comment type="similarity">
    <text evidence="2">Belongs to the short-chain dehydrogenases/reductases (SDR) family.</text>
</comment>
<name>A0A1M6E6H7_9RHOB</name>
<evidence type="ECO:0000313" key="4">
    <source>
        <dbReference type="Proteomes" id="UP000184292"/>
    </source>
</evidence>
<dbReference type="InterPro" id="IPR020904">
    <property type="entry name" value="Sc_DH/Rdtase_CS"/>
</dbReference>
<dbReference type="RefSeq" id="WP_073328846.1">
    <property type="nucleotide sequence ID" value="NZ_FQYO01000003.1"/>
</dbReference>
<dbReference type="InterPro" id="IPR036291">
    <property type="entry name" value="NAD(P)-bd_dom_sf"/>
</dbReference>
<dbReference type="PANTHER" id="PTHR43658">
    <property type="entry name" value="SHORT-CHAIN DEHYDROGENASE/REDUCTASE"/>
    <property type="match status" value="1"/>
</dbReference>
<dbReference type="SUPFAM" id="SSF51735">
    <property type="entry name" value="NAD(P)-binding Rossmann-fold domains"/>
    <property type="match status" value="1"/>
</dbReference>
<evidence type="ECO:0000256" key="2">
    <source>
        <dbReference type="RuleBase" id="RU000363"/>
    </source>
</evidence>
<evidence type="ECO:0000256" key="1">
    <source>
        <dbReference type="ARBA" id="ARBA00023002"/>
    </source>
</evidence>
<protein>
    <submittedName>
        <fullName evidence="3">NADP-dependent 3-hydroxy acid dehydrogenase YdfG</fullName>
    </submittedName>
</protein>
<reference evidence="3 4" key="1">
    <citation type="submission" date="2016-11" db="EMBL/GenBank/DDBJ databases">
        <authorList>
            <person name="Jaros S."/>
            <person name="Januszkiewicz K."/>
            <person name="Wedrychowicz H."/>
        </authorList>
    </citation>
    <scope>NUCLEOTIDE SEQUENCE [LARGE SCALE GENOMIC DNA]</scope>
    <source>
        <strain evidence="3 4">DSM 100565</strain>
    </source>
</reference>